<keyword evidence="1" id="KW-0472">Membrane</keyword>
<proteinExistence type="predicted"/>
<evidence type="ECO:0000313" key="3">
    <source>
        <dbReference type="Proteomes" id="UP000042527"/>
    </source>
</evidence>
<protein>
    <submittedName>
        <fullName evidence="2">Uncharacterized protein</fullName>
    </submittedName>
</protein>
<accession>A0A0B7GXA1</accession>
<feature type="transmembrane region" description="Helical" evidence="1">
    <location>
        <begin position="59"/>
        <end position="83"/>
    </location>
</feature>
<sequence>MNIYFFLAIILIANNLLILFHLLIQLSEPFYIFLVKIKTINKLIYCILFHLLIQLSEPFYIFLVKIKTIVIYDFLACLNSYLCKNILIMRLAKSEEAFFELFGGIIGVAGILSEQQCVINNFSRRNDTMEIGDIFTHIFTCNEYTPVEKIDELYAEFLDEFIKSDKRTEIQIRVLINELDHCSRKLLIKLDSFWEYFIKESFLASPSVCEKVKQRIKSKY</sequence>
<keyword evidence="1" id="KW-1133">Transmembrane helix</keyword>
<reference evidence="3" key="1">
    <citation type="submission" date="2015-01" db="EMBL/GenBank/DDBJ databases">
        <authorList>
            <person name="Manzoor Shahid"/>
            <person name="Zubair Saima"/>
        </authorList>
    </citation>
    <scope>NUCLEOTIDE SEQUENCE [LARGE SCALE GENOMIC DNA]</scope>
    <source>
        <strain evidence="3">V1</strain>
    </source>
</reference>
<keyword evidence="3" id="KW-1185">Reference proteome</keyword>
<evidence type="ECO:0000256" key="1">
    <source>
        <dbReference type="SAM" id="Phobius"/>
    </source>
</evidence>
<name>A0A0B7GXA1_TREPH</name>
<dbReference type="Proteomes" id="UP000042527">
    <property type="component" value="Unassembled WGS sequence"/>
</dbReference>
<gene>
    <name evidence="2" type="ORF">TPHV1_30107</name>
</gene>
<dbReference type="AlphaFoldDB" id="A0A0B7GXA1"/>
<organism evidence="2 3">
    <name type="scientific">Treponema phagedenis</name>
    <dbReference type="NCBI Taxonomy" id="162"/>
    <lineage>
        <taxon>Bacteria</taxon>
        <taxon>Pseudomonadati</taxon>
        <taxon>Spirochaetota</taxon>
        <taxon>Spirochaetia</taxon>
        <taxon>Spirochaetales</taxon>
        <taxon>Treponemataceae</taxon>
        <taxon>Treponema</taxon>
    </lineage>
</organism>
<dbReference type="EMBL" id="CDNC01000023">
    <property type="protein sequence ID" value="CEM62212.1"/>
    <property type="molecule type" value="Genomic_DNA"/>
</dbReference>
<evidence type="ECO:0000313" key="2">
    <source>
        <dbReference type="EMBL" id="CEM62212.1"/>
    </source>
</evidence>
<feature type="transmembrane region" description="Helical" evidence="1">
    <location>
        <begin position="6"/>
        <end position="24"/>
    </location>
</feature>
<keyword evidence="1" id="KW-0812">Transmembrane</keyword>